<evidence type="ECO:0000313" key="3">
    <source>
        <dbReference type="Proteomes" id="UP000062973"/>
    </source>
</evidence>
<evidence type="ECO:0000313" key="2">
    <source>
        <dbReference type="EMBL" id="AIJ21472.1"/>
    </source>
</evidence>
<dbReference type="PATRIC" id="fig|1068978.7.peg.1456"/>
<protein>
    <submittedName>
        <fullName evidence="2">Uncharacterized protein</fullName>
    </submittedName>
</protein>
<dbReference type="EMBL" id="CP009110">
    <property type="protein sequence ID" value="AIJ21472.1"/>
    <property type="molecule type" value="Genomic_DNA"/>
</dbReference>
<organism evidence="2 3">
    <name type="scientific">Amycolatopsis methanolica 239</name>
    <dbReference type="NCBI Taxonomy" id="1068978"/>
    <lineage>
        <taxon>Bacteria</taxon>
        <taxon>Bacillati</taxon>
        <taxon>Actinomycetota</taxon>
        <taxon>Actinomycetes</taxon>
        <taxon>Pseudonocardiales</taxon>
        <taxon>Pseudonocardiaceae</taxon>
        <taxon>Amycolatopsis</taxon>
        <taxon>Amycolatopsis methanolica group</taxon>
    </lineage>
</organism>
<gene>
    <name evidence="2" type="ORF">AMETH_1380</name>
</gene>
<dbReference type="RefSeq" id="WP_017987333.1">
    <property type="nucleotide sequence ID" value="NZ_AQUL01000001.1"/>
</dbReference>
<keyword evidence="1" id="KW-0812">Transmembrane</keyword>
<reference evidence="2 3" key="1">
    <citation type="submission" date="2014-07" db="EMBL/GenBank/DDBJ databases">
        <title>Whole Genome Sequence of the Amycolatopsis methanolica 239.</title>
        <authorList>
            <person name="Tang B."/>
        </authorList>
    </citation>
    <scope>NUCLEOTIDE SEQUENCE [LARGE SCALE GENOMIC DNA]</scope>
    <source>
        <strain evidence="2 3">239</strain>
    </source>
</reference>
<dbReference type="STRING" id="1068978.AMETH_1380"/>
<name>A0A076MUF8_AMYME</name>
<keyword evidence="3" id="KW-1185">Reference proteome</keyword>
<dbReference type="KEGG" id="amq:AMETH_1380"/>
<keyword evidence="1" id="KW-0472">Membrane</keyword>
<evidence type="ECO:0000256" key="1">
    <source>
        <dbReference type="SAM" id="Phobius"/>
    </source>
</evidence>
<dbReference type="Proteomes" id="UP000062973">
    <property type="component" value="Chromosome"/>
</dbReference>
<proteinExistence type="predicted"/>
<dbReference type="HOGENOM" id="CLU_2462330_0_0_11"/>
<accession>A0A076MUF8</accession>
<sequence>MTETAPRDLTGLGLMRPWNWIHAAPIQGSHRNIVEADSPEEAARQIALEQLSVLHSIGRILMWVLVIIPVVSAALYVALVVLLTAQTG</sequence>
<keyword evidence="1" id="KW-1133">Transmembrane helix</keyword>
<feature type="transmembrane region" description="Helical" evidence="1">
    <location>
        <begin position="60"/>
        <end position="85"/>
    </location>
</feature>
<dbReference type="AlphaFoldDB" id="A0A076MUF8"/>